<evidence type="ECO:0000256" key="4">
    <source>
        <dbReference type="ARBA" id="ARBA00022946"/>
    </source>
</evidence>
<dbReference type="EMBL" id="BPWL01000011">
    <property type="protein sequence ID" value="GJJ15692.1"/>
    <property type="molecule type" value="Genomic_DNA"/>
</dbReference>
<dbReference type="GO" id="GO:0007007">
    <property type="term" value="P:inner mitochondrial membrane organization"/>
    <property type="evidence" value="ECO:0007669"/>
    <property type="project" value="TreeGrafter"/>
</dbReference>
<evidence type="ECO:0000256" key="11">
    <source>
        <dbReference type="SAM" id="Coils"/>
    </source>
</evidence>
<keyword evidence="13" id="KW-1185">Reference proteome</keyword>
<evidence type="ECO:0000256" key="10">
    <source>
        <dbReference type="RuleBase" id="RU364128"/>
    </source>
</evidence>
<dbReference type="InterPro" id="IPR008839">
    <property type="entry name" value="MDM33_fungi"/>
</dbReference>
<keyword evidence="2 10" id="KW-0812">Transmembrane</keyword>
<keyword evidence="5 10" id="KW-1133">Transmembrane helix</keyword>
<protein>
    <recommendedName>
        <fullName evidence="10">Sensitive to high expression protein 9, mitochondrial</fullName>
    </recommendedName>
</protein>
<evidence type="ECO:0000256" key="6">
    <source>
        <dbReference type="ARBA" id="ARBA00023054"/>
    </source>
</evidence>
<dbReference type="AlphaFoldDB" id="A0AAV5ALY8"/>
<sequence length="255" mass="29280">MFSKISGYGHIESLKNQVVENEAAIVAKRQAARNAKIEYDEAVARRSNSQKEVNDLLQRKSTWTESDVSRFTALVRQDHLYEQEETRAKLHVESTEADVEHQFNELMRTILNRYHEEQVWSDKIRSVSTYGSLLALGVNIFIFILAILVVEPWKRKRLAETFEKRIEHLSIENRELIRKGLEDFAAHFEKQETVLTKMEHTLEDISIPKSSEDSKSSQYAHIVTKGSLEKEKWFIGLLGAAGGVALTTILTYLTS</sequence>
<accession>A0AAV5ALY8</accession>
<feature type="transmembrane region" description="Helical" evidence="10">
    <location>
        <begin position="130"/>
        <end position="150"/>
    </location>
</feature>
<comment type="function">
    <text evidence="9">Required for the maintenance of the structure of the mitochondrial inner membrane. Involved in mitochondrial morphology. Causes growth arrest when highly overexpressed.</text>
</comment>
<evidence type="ECO:0000256" key="3">
    <source>
        <dbReference type="ARBA" id="ARBA00022792"/>
    </source>
</evidence>
<dbReference type="GO" id="GO:0005743">
    <property type="term" value="C:mitochondrial inner membrane"/>
    <property type="evidence" value="ECO:0007669"/>
    <property type="project" value="UniProtKB-SubCell"/>
</dbReference>
<feature type="transmembrane region" description="Helical" evidence="10">
    <location>
        <begin position="233"/>
        <end position="253"/>
    </location>
</feature>
<keyword evidence="6 11" id="KW-0175">Coiled coil</keyword>
<dbReference type="PANTHER" id="PTHR31961">
    <property type="entry name" value="SENSITIVE TO HIGH EXPRESSION PROTEIN 9, MITOCHONDRIAL"/>
    <property type="match status" value="1"/>
</dbReference>
<comment type="caution">
    <text evidence="12">The sequence shown here is derived from an EMBL/GenBank/DDBJ whole genome shotgun (WGS) entry which is preliminary data.</text>
</comment>
<evidence type="ECO:0000256" key="2">
    <source>
        <dbReference type="ARBA" id="ARBA00022692"/>
    </source>
</evidence>
<evidence type="ECO:0000313" key="13">
    <source>
        <dbReference type="Proteomes" id="UP001050691"/>
    </source>
</evidence>
<comment type="similarity">
    <text evidence="1 10">Belongs to the SHE9 family.</text>
</comment>
<name>A0AAV5ALY8_9AGAM</name>
<dbReference type="Pfam" id="PF05546">
    <property type="entry name" value="She9_MDM33"/>
    <property type="match status" value="1"/>
</dbReference>
<reference evidence="12" key="1">
    <citation type="submission" date="2021-10" db="EMBL/GenBank/DDBJ databases">
        <title>De novo Genome Assembly of Clathrus columnatus (Basidiomycota, Fungi) Using Illumina and Nanopore Sequence Data.</title>
        <authorList>
            <person name="Ogiso-Tanaka E."/>
            <person name="Itagaki H."/>
            <person name="Hosoya T."/>
            <person name="Hosaka K."/>
        </authorList>
    </citation>
    <scope>NUCLEOTIDE SEQUENCE</scope>
    <source>
        <strain evidence="12">MO-923</strain>
    </source>
</reference>
<keyword evidence="8 10" id="KW-0472">Membrane</keyword>
<gene>
    <name evidence="12" type="ORF">Clacol_009970</name>
</gene>
<dbReference type="Proteomes" id="UP001050691">
    <property type="component" value="Unassembled WGS sequence"/>
</dbReference>
<evidence type="ECO:0000313" key="12">
    <source>
        <dbReference type="EMBL" id="GJJ15692.1"/>
    </source>
</evidence>
<feature type="coiled-coil region" evidence="11">
    <location>
        <begin position="32"/>
        <end position="59"/>
    </location>
</feature>
<evidence type="ECO:0000256" key="9">
    <source>
        <dbReference type="ARBA" id="ARBA00024807"/>
    </source>
</evidence>
<keyword evidence="4 10" id="KW-0809">Transit peptide</keyword>
<organism evidence="12 13">
    <name type="scientific">Clathrus columnatus</name>
    <dbReference type="NCBI Taxonomy" id="1419009"/>
    <lineage>
        <taxon>Eukaryota</taxon>
        <taxon>Fungi</taxon>
        <taxon>Dikarya</taxon>
        <taxon>Basidiomycota</taxon>
        <taxon>Agaricomycotina</taxon>
        <taxon>Agaricomycetes</taxon>
        <taxon>Phallomycetidae</taxon>
        <taxon>Phallales</taxon>
        <taxon>Clathraceae</taxon>
        <taxon>Clathrus</taxon>
    </lineage>
</organism>
<keyword evidence="7 10" id="KW-0496">Mitochondrion</keyword>
<evidence type="ECO:0000256" key="8">
    <source>
        <dbReference type="ARBA" id="ARBA00023136"/>
    </source>
</evidence>
<evidence type="ECO:0000256" key="1">
    <source>
        <dbReference type="ARBA" id="ARBA00007472"/>
    </source>
</evidence>
<keyword evidence="3 10" id="KW-0999">Mitochondrion inner membrane</keyword>
<proteinExistence type="inferred from homology"/>
<evidence type="ECO:0000256" key="5">
    <source>
        <dbReference type="ARBA" id="ARBA00022989"/>
    </source>
</evidence>
<comment type="subunit">
    <text evidence="10">Homooligomer.</text>
</comment>
<dbReference type="PANTHER" id="PTHR31961:SF3">
    <property type="entry name" value="SENSITIVE TO HIGH EXPRESSION PROTEIN 9, MITOCHONDRIAL"/>
    <property type="match status" value="1"/>
</dbReference>
<evidence type="ECO:0000256" key="7">
    <source>
        <dbReference type="ARBA" id="ARBA00023128"/>
    </source>
</evidence>
<comment type="subcellular location">
    <subcellularLocation>
        <location evidence="10">Mitochondrion inner membrane</location>
        <topology evidence="10">Multi-pass membrane protein</topology>
    </subcellularLocation>
</comment>